<evidence type="ECO:0000313" key="3">
    <source>
        <dbReference type="Proteomes" id="UP000223968"/>
    </source>
</evidence>
<dbReference type="EMBL" id="PDNB01000083">
    <property type="protein sequence ID" value="PGH10740.1"/>
    <property type="molecule type" value="Genomic_DNA"/>
</dbReference>
<gene>
    <name evidence="2" type="ORF">AJ79_05331</name>
</gene>
<keyword evidence="3" id="KW-1185">Reference proteome</keyword>
<feature type="coiled-coil region" evidence="1">
    <location>
        <begin position="87"/>
        <end position="114"/>
    </location>
</feature>
<dbReference type="OrthoDB" id="4188808at2759"/>
<dbReference type="Proteomes" id="UP000223968">
    <property type="component" value="Unassembled WGS sequence"/>
</dbReference>
<proteinExistence type="predicted"/>
<evidence type="ECO:0000256" key="1">
    <source>
        <dbReference type="SAM" id="Coils"/>
    </source>
</evidence>
<keyword evidence="1" id="KW-0175">Coiled coil</keyword>
<accession>A0A2B7XP81</accession>
<dbReference type="STRING" id="1447875.A0A2B7XP81"/>
<organism evidence="2 3">
    <name type="scientific">Helicocarpus griseus UAMH5409</name>
    <dbReference type="NCBI Taxonomy" id="1447875"/>
    <lineage>
        <taxon>Eukaryota</taxon>
        <taxon>Fungi</taxon>
        <taxon>Dikarya</taxon>
        <taxon>Ascomycota</taxon>
        <taxon>Pezizomycotina</taxon>
        <taxon>Eurotiomycetes</taxon>
        <taxon>Eurotiomycetidae</taxon>
        <taxon>Onygenales</taxon>
        <taxon>Ajellomycetaceae</taxon>
        <taxon>Helicocarpus</taxon>
    </lineage>
</organism>
<reference evidence="2 3" key="1">
    <citation type="submission" date="2017-10" db="EMBL/GenBank/DDBJ databases">
        <title>Comparative genomics in systemic dimorphic fungi from Ajellomycetaceae.</title>
        <authorList>
            <person name="Munoz J.F."/>
            <person name="Mcewen J.G."/>
            <person name="Clay O.K."/>
            <person name="Cuomo C.A."/>
        </authorList>
    </citation>
    <scope>NUCLEOTIDE SEQUENCE [LARGE SCALE GENOMIC DNA]</scope>
    <source>
        <strain evidence="2 3">UAMH5409</strain>
    </source>
</reference>
<name>A0A2B7XP81_9EURO</name>
<evidence type="ECO:0000313" key="2">
    <source>
        <dbReference type="EMBL" id="PGH10740.1"/>
    </source>
</evidence>
<dbReference type="AlphaFoldDB" id="A0A2B7XP81"/>
<comment type="caution">
    <text evidence="2">The sequence shown here is derived from an EMBL/GenBank/DDBJ whole genome shotgun (WGS) entry which is preliminary data.</text>
</comment>
<sequence>MEATTLSNILQKMPVSDQPISDLARPFSDLVADFKNRVLSIAFDDSESLAKEILALCDHIRNIDLFYLGIYIEDQPTGPAIVRPVTKDIVQQREREAERHIQKQKERKERETLRPLKKNKMEIGSSGNVQVCGV</sequence>
<protein>
    <submittedName>
        <fullName evidence="2">Uncharacterized protein</fullName>
    </submittedName>
</protein>